<evidence type="ECO:0000313" key="7">
    <source>
        <dbReference type="EMBL" id="SVE40089.1"/>
    </source>
</evidence>
<keyword evidence="4" id="KW-0677">Repeat</keyword>
<dbReference type="AlphaFoldDB" id="A0A383D738"/>
<evidence type="ECO:0000256" key="2">
    <source>
        <dbReference type="ARBA" id="ARBA00004613"/>
    </source>
</evidence>
<feature type="compositionally biased region" description="Acidic residues" evidence="5">
    <location>
        <begin position="11"/>
        <end position="20"/>
    </location>
</feature>
<dbReference type="GO" id="GO:0005509">
    <property type="term" value="F:calcium ion binding"/>
    <property type="evidence" value="ECO:0007669"/>
    <property type="project" value="InterPro"/>
</dbReference>
<evidence type="ECO:0000259" key="6">
    <source>
        <dbReference type="Pfam" id="PF08548"/>
    </source>
</evidence>
<dbReference type="PRINTS" id="PR00313">
    <property type="entry name" value="CABNDNGRPT"/>
</dbReference>
<dbReference type="InterPro" id="IPR013858">
    <property type="entry name" value="Peptidase_M10B_C"/>
</dbReference>
<dbReference type="PANTHER" id="PTHR38340">
    <property type="entry name" value="S-LAYER PROTEIN"/>
    <property type="match status" value="1"/>
</dbReference>
<protein>
    <recommendedName>
        <fullName evidence="6">Peptidase M10 serralysin C-terminal domain-containing protein</fullName>
    </recommendedName>
</protein>
<dbReference type="Gene3D" id="2.150.10.10">
    <property type="entry name" value="Serralysin-like metalloprotease, C-terminal"/>
    <property type="match status" value="2"/>
</dbReference>
<evidence type="ECO:0000256" key="1">
    <source>
        <dbReference type="ARBA" id="ARBA00001913"/>
    </source>
</evidence>
<evidence type="ECO:0000256" key="5">
    <source>
        <dbReference type="SAM" id="MobiDB-lite"/>
    </source>
</evidence>
<name>A0A383D738_9ZZZZ</name>
<dbReference type="InterPro" id="IPR050557">
    <property type="entry name" value="RTX_toxin/Mannuronan_C5-epim"/>
</dbReference>
<dbReference type="Pfam" id="PF00353">
    <property type="entry name" value="HemolysinCabind"/>
    <property type="match status" value="3"/>
</dbReference>
<dbReference type="Pfam" id="PF08548">
    <property type="entry name" value="Peptidase_M10_C"/>
    <property type="match status" value="1"/>
</dbReference>
<keyword evidence="3" id="KW-0964">Secreted</keyword>
<organism evidence="7">
    <name type="scientific">marine metagenome</name>
    <dbReference type="NCBI Taxonomy" id="408172"/>
    <lineage>
        <taxon>unclassified sequences</taxon>
        <taxon>metagenomes</taxon>
        <taxon>ecological metagenomes</taxon>
    </lineage>
</organism>
<dbReference type="GO" id="GO:0005615">
    <property type="term" value="C:extracellular space"/>
    <property type="evidence" value="ECO:0007669"/>
    <property type="project" value="InterPro"/>
</dbReference>
<dbReference type="InterPro" id="IPR001343">
    <property type="entry name" value="Hemolysn_Ca-bd"/>
</dbReference>
<sequence length="186" mass="18636">MARPQSTVGGEGDDILFGDEGNDTFVWGAGESGNNTIQDFNPAEDTIDFSGLSDPGSILVTETEDGGTLITAGSPTLTVDNITPDQFGAHNITIDGQQVEAPDGFDLGGVLRGDAVQVGDGFLGGGLGNDTLVGGSGDDILYGGNSGNDTLVGGAGDDILAAGDLMRGGEGNDTFLWGFGESGNST</sequence>
<evidence type="ECO:0000256" key="4">
    <source>
        <dbReference type="ARBA" id="ARBA00022737"/>
    </source>
</evidence>
<feature type="domain" description="Peptidase M10 serralysin C-terminal" evidence="6">
    <location>
        <begin position="7"/>
        <end position="54"/>
    </location>
</feature>
<dbReference type="SUPFAM" id="SSF51120">
    <property type="entry name" value="beta-Roll"/>
    <property type="match status" value="2"/>
</dbReference>
<comment type="subcellular location">
    <subcellularLocation>
        <location evidence="2">Secreted</location>
    </subcellularLocation>
</comment>
<feature type="region of interest" description="Disordered" evidence="5">
    <location>
        <begin position="1"/>
        <end position="20"/>
    </location>
</feature>
<dbReference type="InterPro" id="IPR011049">
    <property type="entry name" value="Serralysin-like_metalloprot_C"/>
</dbReference>
<reference evidence="7" key="1">
    <citation type="submission" date="2018-05" db="EMBL/GenBank/DDBJ databases">
        <authorList>
            <person name="Lanie J.A."/>
            <person name="Ng W.-L."/>
            <person name="Kazmierczak K.M."/>
            <person name="Andrzejewski T.M."/>
            <person name="Davidsen T.M."/>
            <person name="Wayne K.J."/>
            <person name="Tettelin H."/>
            <person name="Glass J.I."/>
            <person name="Rusch D."/>
            <person name="Podicherti R."/>
            <person name="Tsui H.-C.T."/>
            <person name="Winkler M.E."/>
        </authorList>
    </citation>
    <scope>NUCLEOTIDE SEQUENCE</scope>
</reference>
<gene>
    <name evidence="7" type="ORF">METZ01_LOCUS492943</name>
</gene>
<accession>A0A383D738</accession>
<proteinExistence type="predicted"/>
<comment type="cofactor">
    <cofactor evidence="1">
        <name>Ca(2+)</name>
        <dbReference type="ChEBI" id="CHEBI:29108"/>
    </cofactor>
</comment>
<evidence type="ECO:0000256" key="3">
    <source>
        <dbReference type="ARBA" id="ARBA00022525"/>
    </source>
</evidence>
<dbReference type="EMBL" id="UINC01214729">
    <property type="protein sequence ID" value="SVE40089.1"/>
    <property type="molecule type" value="Genomic_DNA"/>
</dbReference>
<dbReference type="PANTHER" id="PTHR38340:SF1">
    <property type="entry name" value="S-LAYER PROTEIN"/>
    <property type="match status" value="1"/>
</dbReference>
<feature type="non-terminal residue" evidence="7">
    <location>
        <position position="186"/>
    </location>
</feature>